<protein>
    <submittedName>
        <fullName evidence="2">Uncharacterized protein</fullName>
    </submittedName>
</protein>
<evidence type="ECO:0000256" key="1">
    <source>
        <dbReference type="SAM" id="MobiDB-lite"/>
    </source>
</evidence>
<accession>A0A921GNF7</accession>
<dbReference type="Proteomes" id="UP000775129">
    <property type="component" value="Unassembled WGS sequence"/>
</dbReference>
<feature type="compositionally biased region" description="Polar residues" evidence="1">
    <location>
        <begin position="163"/>
        <end position="175"/>
    </location>
</feature>
<dbReference type="EMBL" id="DYWO01000154">
    <property type="protein sequence ID" value="HJF49158.1"/>
    <property type="molecule type" value="Genomic_DNA"/>
</dbReference>
<sequence length="196" mass="21651">MEQQDTPTPSNSEVLTRAALDGEHDAFRRAELVGVTGERQHSFVLAHADDFLESSARATDHIRDAIAESRQTPPTINQVADLVRRHYSEPWGAGEARATVAAELSRHVTRLTSGDGNAHTLDSLRPADSEVGRTVRRAVERIDAQIPSLISRDGTLRKERETSSPTQNRLRQQISAVAATMTPPSRPTDHARHRSR</sequence>
<reference evidence="2" key="2">
    <citation type="submission" date="2021-09" db="EMBL/GenBank/DDBJ databases">
        <authorList>
            <person name="Gilroy R."/>
        </authorList>
    </citation>
    <scope>NUCLEOTIDE SEQUENCE</scope>
    <source>
        <strain evidence="2">1647</strain>
    </source>
</reference>
<feature type="region of interest" description="Disordered" evidence="1">
    <location>
        <begin position="156"/>
        <end position="196"/>
    </location>
</feature>
<evidence type="ECO:0000313" key="2">
    <source>
        <dbReference type="EMBL" id="HJF49158.1"/>
    </source>
</evidence>
<organism evidence="2 3">
    <name type="scientific">Brachybacterium paraconglomeratum</name>
    <dbReference type="NCBI Taxonomy" id="173362"/>
    <lineage>
        <taxon>Bacteria</taxon>
        <taxon>Bacillati</taxon>
        <taxon>Actinomycetota</taxon>
        <taxon>Actinomycetes</taxon>
        <taxon>Micrococcales</taxon>
        <taxon>Dermabacteraceae</taxon>
        <taxon>Brachybacterium</taxon>
    </lineage>
</organism>
<evidence type="ECO:0000313" key="3">
    <source>
        <dbReference type="Proteomes" id="UP000775129"/>
    </source>
</evidence>
<gene>
    <name evidence="2" type="ORF">K8W24_05070</name>
</gene>
<dbReference type="AlphaFoldDB" id="A0A921GNF7"/>
<name>A0A921GNF7_9MICO</name>
<comment type="caution">
    <text evidence="2">The sequence shown here is derived from an EMBL/GenBank/DDBJ whole genome shotgun (WGS) entry which is preliminary data.</text>
</comment>
<proteinExistence type="predicted"/>
<reference evidence="2" key="1">
    <citation type="journal article" date="2021" name="PeerJ">
        <title>Extensive microbial diversity within the chicken gut microbiome revealed by metagenomics and culture.</title>
        <authorList>
            <person name="Gilroy R."/>
            <person name="Ravi A."/>
            <person name="Getino M."/>
            <person name="Pursley I."/>
            <person name="Horton D.L."/>
            <person name="Alikhan N.F."/>
            <person name="Baker D."/>
            <person name="Gharbi K."/>
            <person name="Hall N."/>
            <person name="Watson M."/>
            <person name="Adriaenssens E.M."/>
            <person name="Foster-Nyarko E."/>
            <person name="Jarju S."/>
            <person name="Secka A."/>
            <person name="Antonio M."/>
            <person name="Oren A."/>
            <person name="Chaudhuri R.R."/>
            <person name="La Ragione R."/>
            <person name="Hildebrand F."/>
            <person name="Pallen M.J."/>
        </authorList>
    </citation>
    <scope>NUCLEOTIDE SEQUENCE</scope>
    <source>
        <strain evidence="2">1647</strain>
    </source>
</reference>